<dbReference type="OrthoDB" id="256753at2"/>
<keyword evidence="3" id="KW-1185">Reference proteome</keyword>
<dbReference type="InterPro" id="IPR031321">
    <property type="entry name" value="UCP012641"/>
</dbReference>
<proteinExistence type="predicted"/>
<dbReference type="Proteomes" id="UP000018851">
    <property type="component" value="Plasmid pNXO2"/>
</dbReference>
<dbReference type="InterPro" id="IPR011201">
    <property type="entry name" value="Zinc-ribbon_6_bact"/>
</dbReference>
<protein>
    <recommendedName>
        <fullName evidence="1">Zinc-ribbon domain-containing protein</fullName>
    </recommendedName>
</protein>
<dbReference type="EMBL" id="CP011450">
    <property type="protein sequence ID" value="AKH18681.1"/>
    <property type="molecule type" value="Genomic_DNA"/>
</dbReference>
<evidence type="ECO:0000313" key="3">
    <source>
        <dbReference type="Proteomes" id="UP000018851"/>
    </source>
</evidence>
<name>A0A0F7JQ83_9SPHN</name>
<dbReference type="AlphaFoldDB" id="A0A0F7JQ83"/>
<sequence length="373" mass="41577">MAFPCPNCRHQLHLEESACPSCAHAVGYDWRIDAFRHLDPRAREWHDAEGSAAAVKPCANVHYGACNWLADETGAEALGPTRAMCRACRHNRMIPDLAVRGVLQRWRRIEEAKRRMIRGAIKLGLPLETKAERGDGLAFDFLYDAAAENGYVPQLLTGHAGGVITLNVIEADDAARERIRHQMGEPYRTLLGHFRHEIGHYYWYRLVAVTDMHDPFRALFGDERIDYAAAVQRYYAGRPALGWADDHVSAYATAHPWEDFAETFAHYLHIVDTLGAMADFGVGLEGNRAPHPDIDAYRVATATLVERWIPISFALNAVNRAIGQPDLYPFRLSSGVMLKLDFVSRLIARAAGREEIPEGSELAAMIASLGHGV</sequence>
<dbReference type="PIRSF" id="PIRSF012641">
    <property type="entry name" value="UCP012641"/>
    <property type="match status" value="1"/>
</dbReference>
<gene>
    <name evidence="2" type="ORF">NX02_p0200</name>
</gene>
<accession>A0A0F7JQ83</accession>
<evidence type="ECO:0000313" key="2">
    <source>
        <dbReference type="EMBL" id="AKH18681.1"/>
    </source>
</evidence>
<keyword evidence="2" id="KW-0614">Plasmid</keyword>
<organism evidence="2 3">
    <name type="scientific">Sphingomonas sanxanigenens DSM 19645 = NX02</name>
    <dbReference type="NCBI Taxonomy" id="1123269"/>
    <lineage>
        <taxon>Bacteria</taxon>
        <taxon>Pseudomonadati</taxon>
        <taxon>Pseudomonadota</taxon>
        <taxon>Alphaproteobacteria</taxon>
        <taxon>Sphingomonadales</taxon>
        <taxon>Sphingomonadaceae</taxon>
        <taxon>Sphingomonas</taxon>
    </lineage>
</organism>
<geneLocation type="plasmid" evidence="2 3">
    <name>pNXO2</name>
</geneLocation>
<reference evidence="2 3" key="1">
    <citation type="submission" date="2015-05" db="EMBL/GenBank/DDBJ databases">
        <title>Plasmid of Sphingomonas sanxanigenens NX02.</title>
        <authorList>
            <person name="Huang H."/>
            <person name="Ma T."/>
        </authorList>
    </citation>
    <scope>NUCLEOTIDE SEQUENCE [LARGE SCALE GENOMIC DNA]</scope>
    <source>
        <strain evidence="2 3">NX02</strain>
        <plasmid evidence="3">Plasmid pNXO2</plasmid>
    </source>
</reference>
<dbReference type="Pfam" id="PF10005">
    <property type="entry name" value="Zn_ribbon_DZR_6"/>
    <property type="match status" value="1"/>
</dbReference>
<evidence type="ECO:0000259" key="1">
    <source>
        <dbReference type="Pfam" id="PF10005"/>
    </source>
</evidence>
<dbReference type="RefSeq" id="WP_047100260.1">
    <property type="nucleotide sequence ID" value="NZ_CP011450.1"/>
</dbReference>
<feature type="domain" description="Zinc-ribbon" evidence="1">
    <location>
        <begin position="3"/>
        <end position="98"/>
    </location>
</feature>
<dbReference type="KEGG" id="ssan:NX02_p0200"/>
<dbReference type="Pfam" id="PF15887">
    <property type="entry name" value="Peptidase_Mx"/>
    <property type="match status" value="1"/>
</dbReference>